<proteinExistence type="predicted"/>
<comment type="caution">
    <text evidence="1">The sequence shown here is derived from an EMBL/GenBank/DDBJ whole genome shotgun (WGS) entry which is preliminary data.</text>
</comment>
<dbReference type="RefSeq" id="WP_016114045.1">
    <property type="nucleotide sequence ID" value="NZ_CP189809.1"/>
</dbReference>
<evidence type="ECO:0008006" key="3">
    <source>
        <dbReference type="Google" id="ProtNLM"/>
    </source>
</evidence>
<organism evidence="1 2">
    <name type="scientific">Bacillus pseudomycoides</name>
    <dbReference type="NCBI Taxonomy" id="64104"/>
    <lineage>
        <taxon>Bacteria</taxon>
        <taxon>Bacillati</taxon>
        <taxon>Bacillota</taxon>
        <taxon>Bacilli</taxon>
        <taxon>Bacillales</taxon>
        <taxon>Bacillaceae</taxon>
        <taxon>Bacillus</taxon>
        <taxon>Bacillus cereus group</taxon>
    </lineage>
</organism>
<sequence length="145" mass="16473">MKVLLSIRFWISLMSCIFLCSAFFLTLEYTATSKAAENSNIAPYELLYAKQNTVPLSSSSSKEKKVIKGMIITEAASHHDLNQIAKKIKEQYKNQKIDEITLSIHNKNIGKYEEDLPYEPISKGTISIIYTSQSHSNVIIRLNEQ</sequence>
<gene>
    <name evidence="1" type="ORF">BW425_14595</name>
</gene>
<evidence type="ECO:0000313" key="1">
    <source>
        <dbReference type="EMBL" id="OUM48156.1"/>
    </source>
</evidence>
<dbReference type="EMBL" id="MWPX01000015">
    <property type="protein sequence ID" value="OUM48156.1"/>
    <property type="molecule type" value="Genomic_DNA"/>
</dbReference>
<accession>A0A1Y3MDK6</accession>
<reference evidence="1 2" key="1">
    <citation type="submission" date="2017-02" db="EMBL/GenBank/DDBJ databases">
        <title>Bacillus pseudomycoides isolate FSL K6-0042.</title>
        <authorList>
            <person name="Kovac J."/>
        </authorList>
    </citation>
    <scope>NUCLEOTIDE SEQUENCE [LARGE SCALE GENOMIC DNA]</scope>
    <source>
        <strain evidence="1 2">FSL K6-0042</strain>
    </source>
</reference>
<dbReference type="Proteomes" id="UP000195321">
    <property type="component" value="Unassembled WGS sequence"/>
</dbReference>
<protein>
    <recommendedName>
        <fullName evidence="3">Group-specific protein</fullName>
    </recommendedName>
</protein>
<dbReference type="AlphaFoldDB" id="A0A1Y3MDK6"/>
<evidence type="ECO:0000313" key="2">
    <source>
        <dbReference type="Proteomes" id="UP000195321"/>
    </source>
</evidence>
<name>A0A1Y3MDK6_9BACI</name>